<dbReference type="GO" id="GO:0033116">
    <property type="term" value="C:endoplasmic reticulum-Golgi intermediate compartment membrane"/>
    <property type="evidence" value="ECO:0007669"/>
    <property type="project" value="UniProtKB-SubCell"/>
</dbReference>
<evidence type="ECO:0000256" key="4">
    <source>
        <dbReference type="ARBA" id="ARBA00023136"/>
    </source>
</evidence>
<evidence type="ECO:0000256" key="2">
    <source>
        <dbReference type="ARBA" id="ARBA00022824"/>
    </source>
</evidence>
<keyword evidence="3 6" id="KW-1133">Transmembrane helix</keyword>
<dbReference type="HAMAP" id="MF_03058">
    <property type="entry name" value="VMA21"/>
    <property type="match status" value="1"/>
</dbReference>
<evidence type="ECO:0000256" key="3">
    <source>
        <dbReference type="ARBA" id="ARBA00022989"/>
    </source>
</evidence>
<name>G8Y044_PICSO</name>
<feature type="short sequence motif" description="Prevents secretion from ER" evidence="6">
    <location>
        <begin position="75"/>
        <end position="78"/>
    </location>
</feature>
<accession>G8Y044</accession>
<evidence type="ECO:0000313" key="7">
    <source>
        <dbReference type="EMBL" id="CCE87303.1"/>
    </source>
</evidence>
<organism evidence="7 8">
    <name type="scientific">Pichia sorbitophila (strain ATCC MYA-4447 / BCRC 22081 / CBS 7064 / NBRC 10061 / NRRL Y-12695)</name>
    <name type="common">Hybrid yeast</name>
    <dbReference type="NCBI Taxonomy" id="559304"/>
    <lineage>
        <taxon>Eukaryota</taxon>
        <taxon>Fungi</taxon>
        <taxon>Dikarya</taxon>
        <taxon>Ascomycota</taxon>
        <taxon>Saccharomycotina</taxon>
        <taxon>Pichiomycetes</taxon>
        <taxon>Debaryomycetaceae</taxon>
        <taxon>Millerozyma</taxon>
    </lineage>
</organism>
<evidence type="ECO:0000313" key="8">
    <source>
        <dbReference type="Proteomes" id="UP000005222"/>
    </source>
</evidence>
<dbReference type="EMBL" id="FO082046">
    <property type="protein sequence ID" value="CCE87303.1"/>
    <property type="molecule type" value="Genomic_DNA"/>
</dbReference>
<dbReference type="OMA" id="FGTQWLF"/>
<dbReference type="STRING" id="559304.G8Y044"/>
<feature type="transmembrane region" description="Helical" evidence="6">
    <location>
        <begin position="40"/>
        <end position="60"/>
    </location>
</feature>
<keyword evidence="4 6" id="KW-0472">Membrane</keyword>
<dbReference type="InParanoid" id="G8Y044"/>
<dbReference type="HOGENOM" id="CLU_154717_1_0_1"/>
<keyword evidence="2 6" id="KW-0256">Endoplasmic reticulum</keyword>
<dbReference type="Proteomes" id="UP000005222">
    <property type="component" value="Chromosome N"/>
</dbReference>
<proteinExistence type="inferred from homology"/>
<keyword evidence="8" id="KW-1185">Reference proteome</keyword>
<keyword evidence="1 6" id="KW-0812">Transmembrane</keyword>
<dbReference type="GO" id="GO:0005789">
    <property type="term" value="C:endoplasmic reticulum membrane"/>
    <property type="evidence" value="ECO:0007669"/>
    <property type="project" value="UniProtKB-SubCell"/>
</dbReference>
<dbReference type="InterPro" id="IPR019013">
    <property type="entry name" value="Vma21"/>
</dbReference>
<protein>
    <submittedName>
        <fullName evidence="7">Piso0_005851 protein</fullName>
    </submittedName>
</protein>
<gene>
    <name evidence="7" type="primary">Piso0_005851</name>
    <name evidence="7" type="ORF">GNLVRS01_PISO0N23971g</name>
</gene>
<dbReference type="FunCoup" id="G8Y044">
    <property type="interactions" value="92"/>
</dbReference>
<evidence type="ECO:0000256" key="6">
    <source>
        <dbReference type="HAMAP-Rule" id="MF_03058"/>
    </source>
</evidence>
<feature type="transmembrane region" description="Helical" evidence="6">
    <location>
        <begin position="12"/>
        <end position="34"/>
    </location>
</feature>
<dbReference type="Pfam" id="PF09446">
    <property type="entry name" value="VMA21"/>
    <property type="match status" value="1"/>
</dbReference>
<evidence type="ECO:0000256" key="5">
    <source>
        <dbReference type="ARBA" id="ARBA00023329"/>
    </source>
</evidence>
<dbReference type="GO" id="GO:0012507">
    <property type="term" value="C:ER to Golgi transport vesicle membrane"/>
    <property type="evidence" value="ECO:0007669"/>
    <property type="project" value="UniProtKB-SubCell"/>
</dbReference>
<dbReference type="GO" id="GO:0070072">
    <property type="term" value="P:vacuolar proton-transporting V-type ATPase complex assembly"/>
    <property type="evidence" value="ECO:0007669"/>
    <property type="project" value="UniProtKB-UniRule"/>
</dbReference>
<dbReference type="eggNOG" id="ENOG502SBNA">
    <property type="taxonomic scope" value="Eukaryota"/>
</dbReference>
<comment type="subcellular location">
    <subcellularLocation>
        <location evidence="6">Endoplasmic reticulum membrane</location>
        <topology evidence="6">Multi-pass membrane protein</topology>
    </subcellularLocation>
    <subcellularLocation>
        <location evidence="6">Endoplasmic reticulum-Golgi intermediate compartment membrane</location>
        <topology evidence="6">Multi-pass membrane protein</topology>
    </subcellularLocation>
    <subcellularLocation>
        <location evidence="6">Cytoplasmic vesicle</location>
        <location evidence="6">COPII-coated vesicle membrane</location>
        <topology evidence="6">Multi-pass membrane protein</topology>
    </subcellularLocation>
</comment>
<comment type="similarity">
    <text evidence="6">Belongs to the VMA21 family.</text>
</comment>
<sequence>MAAEIPISVIRKLTFFTAAMVIAPLLVFFISQNLFHSSSIVSGGLAALTANIVLIGYVVVAFTEDIPKSDAASDKKTD</sequence>
<reference evidence="7 8" key="1">
    <citation type="journal article" date="2012" name="G3 (Bethesda)">
        <title>Pichia sorbitophila, an interspecies yeast hybrid reveals early steps of genome resolution following polyploidization.</title>
        <authorList>
            <person name="Leh Louis V."/>
            <person name="Despons L."/>
            <person name="Friedrich A."/>
            <person name="Martin T."/>
            <person name="Durrens P."/>
            <person name="Casaregola S."/>
            <person name="Neuveglise C."/>
            <person name="Fairhead C."/>
            <person name="Marck C."/>
            <person name="Cruz J.A."/>
            <person name="Straub M.L."/>
            <person name="Kugler V."/>
            <person name="Sacerdot C."/>
            <person name="Uzunov Z."/>
            <person name="Thierry A."/>
            <person name="Weiss S."/>
            <person name="Bleykasten C."/>
            <person name="De Montigny J."/>
            <person name="Jacques N."/>
            <person name="Jung P."/>
            <person name="Lemaire M."/>
            <person name="Mallet S."/>
            <person name="Morel G."/>
            <person name="Richard G.F."/>
            <person name="Sarkar A."/>
            <person name="Savel G."/>
            <person name="Schacherer J."/>
            <person name="Seret M.L."/>
            <person name="Talla E."/>
            <person name="Samson G."/>
            <person name="Jubin C."/>
            <person name="Poulain J."/>
            <person name="Vacherie B."/>
            <person name="Barbe V."/>
            <person name="Pelletier E."/>
            <person name="Sherman D.J."/>
            <person name="Westhof E."/>
            <person name="Weissenbach J."/>
            <person name="Baret P.V."/>
            <person name="Wincker P."/>
            <person name="Gaillardin C."/>
            <person name="Dujon B."/>
            <person name="Souciet J.L."/>
        </authorList>
    </citation>
    <scope>NUCLEOTIDE SEQUENCE [LARGE SCALE GENOMIC DNA]</scope>
    <source>
        <strain evidence="8">ATCC MYA-4447 / BCRC 22081 / CBS 7064 / NBRC 10061 / NRRL Y-12695</strain>
    </source>
</reference>
<dbReference type="AlphaFoldDB" id="G8Y044"/>
<dbReference type="OrthoDB" id="160405at2759"/>
<keyword evidence="5 6" id="KW-0968">Cytoplasmic vesicle</keyword>
<evidence type="ECO:0000256" key="1">
    <source>
        <dbReference type="ARBA" id="ARBA00022692"/>
    </source>
</evidence>
<comment type="function">
    <text evidence="6">Required for the assembly of the V0 complex of the vacuolar ATPase (V-ATPase) in the endoplasmic reticulum.</text>
</comment>